<dbReference type="Proteomes" id="UP000831782">
    <property type="component" value="Chromosome"/>
</dbReference>
<protein>
    <recommendedName>
        <fullName evidence="3">Pyridoxamine 5'-phosphate oxidase</fullName>
    </recommendedName>
</protein>
<proteinExistence type="predicted"/>
<evidence type="ECO:0000313" key="2">
    <source>
        <dbReference type="Proteomes" id="UP000831782"/>
    </source>
</evidence>
<organism evidence="1 2">
    <name type="scientific">Gracilibacillus caseinilyticus</name>
    <dbReference type="NCBI Taxonomy" id="2932256"/>
    <lineage>
        <taxon>Bacteria</taxon>
        <taxon>Bacillati</taxon>
        <taxon>Bacillota</taxon>
        <taxon>Bacilli</taxon>
        <taxon>Bacillales</taxon>
        <taxon>Bacillaceae</taxon>
        <taxon>Gracilibacillus</taxon>
    </lineage>
</organism>
<name>A0ABY4F346_9BACI</name>
<gene>
    <name evidence="1" type="ORF">MUN88_02105</name>
</gene>
<evidence type="ECO:0000313" key="1">
    <source>
        <dbReference type="EMBL" id="UOQ50493.1"/>
    </source>
</evidence>
<accession>A0ABY4F346</accession>
<evidence type="ECO:0008006" key="3">
    <source>
        <dbReference type="Google" id="ProtNLM"/>
    </source>
</evidence>
<keyword evidence="2" id="KW-1185">Reference proteome</keyword>
<reference evidence="1 2" key="1">
    <citation type="submission" date="2022-04" db="EMBL/GenBank/DDBJ databases">
        <title>Gracilibacillus sp. isolated from saltern.</title>
        <authorList>
            <person name="Won M."/>
            <person name="Lee C.-M."/>
            <person name="Woen H.-Y."/>
            <person name="Kwon S.-W."/>
        </authorList>
    </citation>
    <scope>NUCLEOTIDE SEQUENCE [LARGE SCALE GENOMIC DNA]</scope>
    <source>
        <strain evidence="1 2">SSWR10-1</strain>
    </source>
</reference>
<dbReference type="EMBL" id="CP095072">
    <property type="protein sequence ID" value="UOQ50493.1"/>
    <property type="molecule type" value="Genomic_DNA"/>
</dbReference>
<sequence>MTLSTVDEKGAPDARILILRDVANNK</sequence>